<dbReference type="AlphaFoldDB" id="A0AAP8PR44"/>
<gene>
    <name evidence="2" type="ORF">CD158_00740</name>
    <name evidence="1" type="ORF">QYH67_10395</name>
</gene>
<dbReference type="PANTHER" id="PTHR34822">
    <property type="entry name" value="GRPB DOMAIN PROTEIN (AFU_ORTHOLOGUE AFUA_1G01530)"/>
    <property type="match status" value="1"/>
</dbReference>
<evidence type="ECO:0000313" key="2">
    <source>
        <dbReference type="EMBL" id="PNZ69442.1"/>
    </source>
</evidence>
<sequence length="177" mass="21185">MYARVQEFIYSDDGHDFKAQYDTLQAMLFNLLDTPVKSTHHIGGTAHFNYPTEPILDILVGVDNLHDITSLDEKRLNYEGFFRLHHPYKKKVMMAKFNQLTMLKQTVRLHIIQRETPLFYQYLTMQQALAHDTAFAQLFQEKKMQAYQHSETIRQYETQKERIFNQLYKRYLKDKDA</sequence>
<evidence type="ECO:0000313" key="1">
    <source>
        <dbReference type="EMBL" id="MDN4533960.1"/>
    </source>
</evidence>
<reference evidence="1" key="2">
    <citation type="submission" date="2023-07" db="EMBL/GenBank/DDBJ databases">
        <title>Evaluation of the beneficial properties of pineapple isolates.</title>
        <authorList>
            <person name="Adefiranye O."/>
        </authorList>
    </citation>
    <scope>NUCLEOTIDE SEQUENCE</scope>
    <source>
        <strain evidence="1">PAPLE_T1</strain>
    </source>
</reference>
<name>A0AAP8PR44_9STAP</name>
<dbReference type="Proteomes" id="UP000242470">
    <property type="component" value="Unassembled WGS sequence"/>
</dbReference>
<evidence type="ECO:0000313" key="3">
    <source>
        <dbReference type="Proteomes" id="UP000242470"/>
    </source>
</evidence>
<dbReference type="Pfam" id="PF04229">
    <property type="entry name" value="GrpB"/>
    <property type="match status" value="1"/>
</dbReference>
<dbReference type="PANTHER" id="PTHR34822:SF1">
    <property type="entry name" value="GRPB FAMILY PROTEIN"/>
    <property type="match status" value="1"/>
</dbReference>
<protein>
    <submittedName>
        <fullName evidence="1">GrpB family protein</fullName>
    </submittedName>
</protein>
<dbReference type="EMBL" id="PPQW01000003">
    <property type="protein sequence ID" value="PNZ69442.1"/>
    <property type="molecule type" value="Genomic_DNA"/>
</dbReference>
<dbReference type="Proteomes" id="UP001171687">
    <property type="component" value="Unassembled WGS sequence"/>
</dbReference>
<organism evidence="2 3">
    <name type="scientific">Staphylococcus auricularis</name>
    <dbReference type="NCBI Taxonomy" id="29379"/>
    <lineage>
        <taxon>Bacteria</taxon>
        <taxon>Bacillati</taxon>
        <taxon>Bacillota</taxon>
        <taxon>Bacilli</taxon>
        <taxon>Bacillales</taxon>
        <taxon>Staphylococcaceae</taxon>
        <taxon>Staphylococcus</taxon>
    </lineage>
</organism>
<reference evidence="2 3" key="1">
    <citation type="submission" date="2017-08" db="EMBL/GenBank/DDBJ databases">
        <title>Draft genome sequences of 64 type strains of genus Staph aureus.</title>
        <authorList>
            <person name="Cole K."/>
            <person name="Golubchik T."/>
            <person name="Russell J."/>
            <person name="Foster D."/>
            <person name="Llewelyn M."/>
            <person name="Wilson D."/>
            <person name="Crook D."/>
            <person name="Paul J."/>
        </authorList>
    </citation>
    <scope>NUCLEOTIDE SEQUENCE [LARGE SCALE GENOMIC DNA]</scope>
    <source>
        <strain evidence="2 3">NCTC 12101</strain>
    </source>
</reference>
<dbReference type="InterPro" id="IPR007344">
    <property type="entry name" value="GrpB/CoaE"/>
</dbReference>
<dbReference type="RefSeq" id="WP_059106860.1">
    <property type="nucleotide sequence ID" value="NZ_AP024589.1"/>
</dbReference>
<accession>A0AAP8PR44</accession>
<proteinExistence type="predicted"/>
<comment type="caution">
    <text evidence="2">The sequence shown here is derived from an EMBL/GenBank/DDBJ whole genome shotgun (WGS) entry which is preliminary data.</text>
</comment>
<dbReference type="Gene3D" id="3.30.460.10">
    <property type="entry name" value="Beta Polymerase, domain 2"/>
    <property type="match status" value="1"/>
</dbReference>
<dbReference type="GeneID" id="64982808"/>
<dbReference type="EMBL" id="JAUHQC010000013">
    <property type="protein sequence ID" value="MDN4533960.1"/>
    <property type="molecule type" value="Genomic_DNA"/>
</dbReference>
<dbReference type="SUPFAM" id="SSF81301">
    <property type="entry name" value="Nucleotidyltransferase"/>
    <property type="match status" value="1"/>
</dbReference>
<dbReference type="InterPro" id="IPR043519">
    <property type="entry name" value="NT_sf"/>
</dbReference>